<feature type="region of interest" description="Disordered" evidence="1">
    <location>
        <begin position="60"/>
        <end position="87"/>
    </location>
</feature>
<protein>
    <recommendedName>
        <fullName evidence="4">SPOR domain-containing protein</fullName>
    </recommendedName>
</protein>
<gene>
    <name evidence="2" type="ORF">QIS99_21085</name>
</gene>
<dbReference type="EMBL" id="JASCIR010000019">
    <property type="protein sequence ID" value="MDI3388680.1"/>
    <property type="molecule type" value="Genomic_DNA"/>
</dbReference>
<keyword evidence="3" id="KW-1185">Reference proteome</keyword>
<sequence length="87" mass="9916">MAEELPQSAEREDPSVWEVRLGIYATERQAEEVKEQIARLLCPDPDHAPPCPLPWSVNVLHGSDLDDEDPYPELIEQARAERGEQRP</sequence>
<evidence type="ECO:0008006" key="4">
    <source>
        <dbReference type="Google" id="ProtNLM"/>
    </source>
</evidence>
<feature type="compositionally biased region" description="Basic and acidic residues" evidence="1">
    <location>
        <begin position="76"/>
        <end position="87"/>
    </location>
</feature>
<dbReference type="RefSeq" id="WP_282515133.1">
    <property type="nucleotide sequence ID" value="NZ_JASCIR010000019.1"/>
</dbReference>
<proteinExistence type="predicted"/>
<comment type="caution">
    <text evidence="2">The sequence shown here is derived from an EMBL/GenBank/DDBJ whole genome shotgun (WGS) entry which is preliminary data.</text>
</comment>
<name>A0ABT6RWG4_9ACTN</name>
<accession>A0ABT6RWG4</accession>
<evidence type="ECO:0000256" key="1">
    <source>
        <dbReference type="SAM" id="MobiDB-lite"/>
    </source>
</evidence>
<organism evidence="2 3">
    <name type="scientific">Streptomyces solicavernae</name>
    <dbReference type="NCBI Taxonomy" id="3043614"/>
    <lineage>
        <taxon>Bacteria</taxon>
        <taxon>Bacillati</taxon>
        <taxon>Actinomycetota</taxon>
        <taxon>Actinomycetes</taxon>
        <taxon>Kitasatosporales</taxon>
        <taxon>Streptomycetaceae</taxon>
        <taxon>Streptomyces</taxon>
    </lineage>
</organism>
<dbReference type="Proteomes" id="UP001224661">
    <property type="component" value="Unassembled WGS sequence"/>
</dbReference>
<evidence type="ECO:0000313" key="3">
    <source>
        <dbReference type="Proteomes" id="UP001224661"/>
    </source>
</evidence>
<reference evidence="2 3" key="1">
    <citation type="submission" date="2023-05" db="EMBL/GenBank/DDBJ databases">
        <title>Draft genome sequence of Streptomyces sp. B-S-A8 isolated from a cave soil in Thailand.</title>
        <authorList>
            <person name="Chamroensaksri N."/>
            <person name="Muangham S."/>
        </authorList>
    </citation>
    <scope>NUCLEOTIDE SEQUENCE [LARGE SCALE GENOMIC DNA]</scope>
    <source>
        <strain evidence="2 3">B-S-A8</strain>
    </source>
</reference>
<evidence type="ECO:0000313" key="2">
    <source>
        <dbReference type="EMBL" id="MDI3388680.1"/>
    </source>
</evidence>